<keyword evidence="2" id="KW-1185">Reference proteome</keyword>
<accession>A0A016V3D4</accession>
<evidence type="ECO:0000313" key="1">
    <source>
        <dbReference type="EMBL" id="EYC21507.1"/>
    </source>
</evidence>
<dbReference type="OrthoDB" id="5794356at2759"/>
<proteinExistence type="predicted"/>
<sequence length="94" mass="11519">MAEMRMLRWFCGPIRLDKVLNEEARRRMLTVPIQKKVRSQCLRYYRHLLRRDQEHLARQVLSVEFAGKRPRGVPKKRWKDVIKRDPEVPKFGYR</sequence>
<gene>
    <name evidence="1" type="primary">Acey_s0019.g3866</name>
    <name evidence="1" type="ORF">Y032_0019g3866</name>
</gene>
<organism evidence="1 2">
    <name type="scientific">Ancylostoma ceylanicum</name>
    <dbReference type="NCBI Taxonomy" id="53326"/>
    <lineage>
        <taxon>Eukaryota</taxon>
        <taxon>Metazoa</taxon>
        <taxon>Ecdysozoa</taxon>
        <taxon>Nematoda</taxon>
        <taxon>Chromadorea</taxon>
        <taxon>Rhabditida</taxon>
        <taxon>Rhabditina</taxon>
        <taxon>Rhabditomorpha</taxon>
        <taxon>Strongyloidea</taxon>
        <taxon>Ancylostomatidae</taxon>
        <taxon>Ancylostomatinae</taxon>
        <taxon>Ancylostoma</taxon>
    </lineage>
</organism>
<dbReference type="EMBL" id="JARK01001355">
    <property type="protein sequence ID" value="EYC21507.1"/>
    <property type="molecule type" value="Genomic_DNA"/>
</dbReference>
<protein>
    <submittedName>
        <fullName evidence="1">Uncharacterized protein</fullName>
    </submittedName>
</protein>
<dbReference type="STRING" id="53326.A0A016V3D4"/>
<comment type="caution">
    <text evidence="1">The sequence shown here is derived from an EMBL/GenBank/DDBJ whole genome shotgun (WGS) entry which is preliminary data.</text>
</comment>
<name>A0A016V3D4_9BILA</name>
<evidence type="ECO:0000313" key="2">
    <source>
        <dbReference type="Proteomes" id="UP000024635"/>
    </source>
</evidence>
<reference evidence="2" key="1">
    <citation type="journal article" date="2015" name="Nat. Genet.">
        <title>The genome and transcriptome of the zoonotic hookworm Ancylostoma ceylanicum identify infection-specific gene families.</title>
        <authorList>
            <person name="Schwarz E.M."/>
            <person name="Hu Y."/>
            <person name="Antoshechkin I."/>
            <person name="Miller M.M."/>
            <person name="Sternberg P.W."/>
            <person name="Aroian R.V."/>
        </authorList>
    </citation>
    <scope>NUCLEOTIDE SEQUENCE</scope>
    <source>
        <strain evidence="2">HY135</strain>
    </source>
</reference>
<dbReference type="Proteomes" id="UP000024635">
    <property type="component" value="Unassembled WGS sequence"/>
</dbReference>
<dbReference type="AlphaFoldDB" id="A0A016V3D4"/>